<feature type="compositionally biased region" description="Polar residues" evidence="1">
    <location>
        <begin position="256"/>
        <end position="270"/>
    </location>
</feature>
<accession>A0A9Q1K2U0</accession>
<organism evidence="2 3">
    <name type="scientific">Carnegiea gigantea</name>
    <dbReference type="NCBI Taxonomy" id="171969"/>
    <lineage>
        <taxon>Eukaryota</taxon>
        <taxon>Viridiplantae</taxon>
        <taxon>Streptophyta</taxon>
        <taxon>Embryophyta</taxon>
        <taxon>Tracheophyta</taxon>
        <taxon>Spermatophyta</taxon>
        <taxon>Magnoliopsida</taxon>
        <taxon>eudicotyledons</taxon>
        <taxon>Gunneridae</taxon>
        <taxon>Pentapetalae</taxon>
        <taxon>Caryophyllales</taxon>
        <taxon>Cactineae</taxon>
        <taxon>Cactaceae</taxon>
        <taxon>Cactoideae</taxon>
        <taxon>Echinocereeae</taxon>
        <taxon>Carnegiea</taxon>
    </lineage>
</organism>
<evidence type="ECO:0000256" key="1">
    <source>
        <dbReference type="SAM" id="MobiDB-lite"/>
    </source>
</evidence>
<sequence length="270" mass="30732">MQLGAEIIDNDVDRDLVMNKMARTLRQGTLWTKNRDGKGIIKALRIAMPTASRRTCVIHYNKNFASLYPGAWFHAFFYIAANLRNTEKIELWARFKFDTNLKCDDNTNNFVKSFNHAIIKFRGLPILTMVEEIRKLTGSRFMKRFKKLQKWNGRLVPFVHKKLLITEMESRNCTHLSQQLPHKVLGSGTTKCKTCKHLGYNATTCGRPRDEHGRLLTKRKRRPIEGRVPKPRGRPKKQKAATLTPTPSIIAAAQAGPSTQCSQVGASQAT</sequence>
<dbReference type="Proteomes" id="UP001153076">
    <property type="component" value="Unassembled WGS sequence"/>
</dbReference>
<name>A0A9Q1K2U0_9CARY</name>
<feature type="compositionally biased region" description="Basic residues" evidence="1">
    <location>
        <begin position="229"/>
        <end position="239"/>
    </location>
</feature>
<proteinExistence type="predicted"/>
<dbReference type="EMBL" id="JAKOGI010000413">
    <property type="protein sequence ID" value="KAJ8435430.1"/>
    <property type="molecule type" value="Genomic_DNA"/>
</dbReference>
<dbReference type="PANTHER" id="PTHR31973">
    <property type="entry name" value="POLYPROTEIN, PUTATIVE-RELATED"/>
    <property type="match status" value="1"/>
</dbReference>
<evidence type="ECO:0000313" key="3">
    <source>
        <dbReference type="Proteomes" id="UP001153076"/>
    </source>
</evidence>
<feature type="region of interest" description="Disordered" evidence="1">
    <location>
        <begin position="219"/>
        <end position="270"/>
    </location>
</feature>
<dbReference type="PANTHER" id="PTHR31973:SF187">
    <property type="entry name" value="MUTATOR TRANSPOSASE MUDRA PROTEIN"/>
    <property type="match status" value="1"/>
</dbReference>
<keyword evidence="3" id="KW-1185">Reference proteome</keyword>
<dbReference type="AlphaFoldDB" id="A0A9Q1K2U0"/>
<reference evidence="2" key="1">
    <citation type="submission" date="2022-04" db="EMBL/GenBank/DDBJ databases">
        <title>Carnegiea gigantea Genome sequencing and assembly v2.</title>
        <authorList>
            <person name="Copetti D."/>
            <person name="Sanderson M.J."/>
            <person name="Burquez A."/>
            <person name="Wojciechowski M.F."/>
        </authorList>
    </citation>
    <scope>NUCLEOTIDE SEQUENCE</scope>
    <source>
        <strain evidence="2">SGP5-SGP5p</strain>
        <tissue evidence="2">Aerial part</tissue>
    </source>
</reference>
<comment type="caution">
    <text evidence="2">The sequence shown here is derived from an EMBL/GenBank/DDBJ whole genome shotgun (WGS) entry which is preliminary data.</text>
</comment>
<protein>
    <submittedName>
        <fullName evidence="2">Uncharacterized protein</fullName>
    </submittedName>
</protein>
<evidence type="ECO:0000313" key="2">
    <source>
        <dbReference type="EMBL" id="KAJ8435430.1"/>
    </source>
</evidence>
<dbReference type="OrthoDB" id="1937322at2759"/>
<gene>
    <name evidence="2" type="ORF">Cgig2_013928</name>
</gene>